<feature type="compositionally biased region" description="Polar residues" evidence="1">
    <location>
        <begin position="136"/>
        <end position="146"/>
    </location>
</feature>
<evidence type="ECO:0000259" key="2">
    <source>
        <dbReference type="Pfam" id="PF01551"/>
    </source>
</evidence>
<dbReference type="GO" id="GO:0004222">
    <property type="term" value="F:metalloendopeptidase activity"/>
    <property type="evidence" value="ECO:0007669"/>
    <property type="project" value="TreeGrafter"/>
</dbReference>
<feature type="region of interest" description="Disordered" evidence="1">
    <location>
        <begin position="1"/>
        <end position="27"/>
    </location>
</feature>
<protein>
    <submittedName>
        <fullName evidence="3">M23 family metallopeptidase</fullName>
    </submittedName>
</protein>
<dbReference type="Gene3D" id="2.70.70.10">
    <property type="entry name" value="Glucose Permease (Domain IIA)"/>
    <property type="match status" value="1"/>
</dbReference>
<feature type="domain" description="M23ase beta-sheet core" evidence="2">
    <location>
        <begin position="158"/>
        <end position="240"/>
    </location>
</feature>
<feature type="compositionally biased region" description="Low complexity" evidence="1">
    <location>
        <begin position="1"/>
        <end position="25"/>
    </location>
</feature>
<dbReference type="Proteomes" id="UP000176944">
    <property type="component" value="Chromosome"/>
</dbReference>
<dbReference type="EMBL" id="CP017708">
    <property type="protein sequence ID" value="AOY81875.1"/>
    <property type="molecule type" value="Genomic_DNA"/>
</dbReference>
<feature type="region of interest" description="Disordered" evidence="1">
    <location>
        <begin position="136"/>
        <end position="160"/>
    </location>
</feature>
<proteinExistence type="predicted"/>
<sequence length="254" mass="28400">MGNLRQSQTTKTLTSQQQQPSPSTKPELHPIEELQGIIGNRALGHLIKSQHQNSHSEAGYQQKVARTIDPLLSSLSPVTGQSIQRMPMFRGLSHELRGNWQQGNPVQPKLTIGQVGDKYEQEADRVASEVVRQINPPVSSLSTQHESIQRQDEESTSHSSTIRALAQGKVIFAGWYNGCGNTVKIDHGNGLVTRYAHNRKLYVSQEQVVQQGEPIAAARSKVRSTAPHLHFEVLMHKTPRSPSIYIRRQCFEYS</sequence>
<evidence type="ECO:0000313" key="3">
    <source>
        <dbReference type="EMBL" id="AOY81875.1"/>
    </source>
</evidence>
<dbReference type="PANTHER" id="PTHR21666">
    <property type="entry name" value="PEPTIDASE-RELATED"/>
    <property type="match status" value="1"/>
</dbReference>
<gene>
    <name evidence="3" type="ORF">BJP36_20155</name>
</gene>
<dbReference type="InterPro" id="IPR016047">
    <property type="entry name" value="M23ase_b-sheet_dom"/>
</dbReference>
<organism evidence="3 4">
    <name type="scientific">Moorena producens (strain JHB)</name>
    <dbReference type="NCBI Taxonomy" id="1454205"/>
    <lineage>
        <taxon>Bacteria</taxon>
        <taxon>Bacillati</taxon>
        <taxon>Cyanobacteriota</taxon>
        <taxon>Cyanophyceae</taxon>
        <taxon>Coleofasciculales</taxon>
        <taxon>Coleofasciculaceae</taxon>
        <taxon>Moorena</taxon>
    </lineage>
</organism>
<accession>A0A1D9G2Y1</accession>
<feature type="compositionally biased region" description="Basic and acidic residues" evidence="1">
    <location>
        <begin position="147"/>
        <end position="156"/>
    </location>
</feature>
<reference evidence="4" key="1">
    <citation type="submission" date="2016-10" db="EMBL/GenBank/DDBJ databases">
        <title>Comparative genomics uncovers the prolific and rare metabolic potential of the cyanobacterial genus Moorea.</title>
        <authorList>
            <person name="Leao T."/>
            <person name="Castelao G."/>
            <person name="Korobeynikov A."/>
            <person name="Monroe E.A."/>
            <person name="Podell S."/>
            <person name="Glukhov E."/>
            <person name="Allen E."/>
            <person name="Gerwick W.H."/>
            <person name="Gerwick L."/>
        </authorList>
    </citation>
    <scope>NUCLEOTIDE SEQUENCE [LARGE SCALE GENOMIC DNA]</scope>
    <source>
        <strain evidence="4">JHB</strain>
    </source>
</reference>
<dbReference type="PANTHER" id="PTHR21666:SF270">
    <property type="entry name" value="MUREIN HYDROLASE ACTIVATOR ENVC"/>
    <property type="match status" value="1"/>
</dbReference>
<dbReference type="SUPFAM" id="SSF51261">
    <property type="entry name" value="Duplicated hybrid motif"/>
    <property type="match status" value="1"/>
</dbReference>
<dbReference type="CDD" id="cd12797">
    <property type="entry name" value="M23_peptidase"/>
    <property type="match status" value="1"/>
</dbReference>
<dbReference type="InterPro" id="IPR011055">
    <property type="entry name" value="Dup_hybrid_motif"/>
</dbReference>
<dbReference type="Pfam" id="PF01551">
    <property type="entry name" value="Peptidase_M23"/>
    <property type="match status" value="1"/>
</dbReference>
<name>A0A1D9G2Y1_MOOP1</name>
<dbReference type="AlphaFoldDB" id="A0A1D9G2Y1"/>
<evidence type="ECO:0000313" key="4">
    <source>
        <dbReference type="Proteomes" id="UP000176944"/>
    </source>
</evidence>
<evidence type="ECO:0000256" key="1">
    <source>
        <dbReference type="SAM" id="MobiDB-lite"/>
    </source>
</evidence>
<dbReference type="InterPro" id="IPR050570">
    <property type="entry name" value="Cell_wall_metabolism_enzyme"/>
</dbReference>